<dbReference type="GO" id="GO:0009253">
    <property type="term" value="P:peptidoglycan catabolic process"/>
    <property type="evidence" value="ECO:0007669"/>
    <property type="project" value="TreeGrafter"/>
</dbReference>
<dbReference type="GO" id="GO:0004553">
    <property type="term" value="F:hydrolase activity, hydrolyzing O-glycosyl compounds"/>
    <property type="evidence" value="ECO:0007669"/>
    <property type="project" value="InterPro"/>
</dbReference>
<feature type="region of interest" description="Disordered" evidence="6">
    <location>
        <begin position="1"/>
        <end position="29"/>
    </location>
</feature>
<accession>A0A8E0KLZ8</accession>
<keyword evidence="9" id="KW-1185">Reference proteome</keyword>
<dbReference type="Proteomes" id="UP000016569">
    <property type="component" value="Unassembled WGS sequence"/>
</dbReference>
<dbReference type="Pfam" id="PF06725">
    <property type="entry name" value="3D"/>
    <property type="match status" value="1"/>
</dbReference>
<comment type="caution">
    <text evidence="8">The sequence shown here is derived from an EMBL/GenBank/DDBJ whole genome shotgun (WGS) entry which is preliminary data.</text>
</comment>
<name>A0A8E0KLZ8_9CAUL</name>
<sequence length="369" mass="39937">MTEPTPQPQPAPPVPGEPAPWTPGPSDPAFAALPGWAEEDHLAALRGYAEGCDADSRAWGVCEAARLLAASPGVTGENARLFFETRFRPEGGDETGLLTAYFAPEYEARAVRDAEFSAPLLAPPPDLTRTQGPDGRALYRQRLPDGTVRDYPDRAAIETSHDPALVMAWLKPEDLFFLQIQGSGYLTFLDGSTARAAYAADNGLRFLGIARPMADEGLLPRDGTSGEAIRRWLADNRGPEADRVMRLNPRYIFFRLEPDDGKGPAGAAGIPLPERRAIAVDPAHWRYGEPVWIAANGAGLIGARDSYFGLMSALDTGSAIRGRVRADFYMGRGDEAGEEAGTVRHPLRMWRLVPRQAAGAPYEARGNDS</sequence>
<dbReference type="InterPro" id="IPR005300">
    <property type="entry name" value="MltA_B"/>
</dbReference>
<feature type="compositionally biased region" description="Pro residues" evidence="6">
    <location>
        <begin position="1"/>
        <end position="26"/>
    </location>
</feature>
<reference evidence="9" key="1">
    <citation type="journal article" date="2013" name="Genome Announc.">
        <title>Draft Genome Sequence of the Dimorphic Prosthecate Bacterium Brevundimonas abyssalis TAR-001T.</title>
        <authorList>
            <person name="Tsubouchi T."/>
            <person name="Nishi S."/>
            <person name="Usui K."/>
            <person name="Shimane Y."/>
            <person name="Takaki Y."/>
            <person name="Maruyama T."/>
            <person name="Hatada Y."/>
        </authorList>
    </citation>
    <scope>NUCLEOTIDE SEQUENCE [LARGE SCALE GENOMIC DNA]</scope>
    <source>
        <strain evidence="9">TAR-001</strain>
    </source>
</reference>
<dbReference type="GO" id="GO:0071555">
    <property type="term" value="P:cell wall organization"/>
    <property type="evidence" value="ECO:0007669"/>
    <property type="project" value="UniProtKB-KW"/>
</dbReference>
<dbReference type="Gene3D" id="2.40.40.10">
    <property type="entry name" value="RlpA-like domain"/>
    <property type="match status" value="1"/>
</dbReference>
<dbReference type="EMBL" id="BATC01000013">
    <property type="protein sequence ID" value="GAD58877.1"/>
    <property type="molecule type" value="Genomic_DNA"/>
</dbReference>
<keyword evidence="3" id="KW-0456">Lyase</keyword>
<evidence type="ECO:0000256" key="5">
    <source>
        <dbReference type="ARBA" id="ARBA00030918"/>
    </source>
</evidence>
<dbReference type="SUPFAM" id="SSF50685">
    <property type="entry name" value="Barwin-like endoglucanases"/>
    <property type="match status" value="1"/>
</dbReference>
<dbReference type="InterPro" id="IPR026044">
    <property type="entry name" value="MltA"/>
</dbReference>
<evidence type="ECO:0000259" key="7">
    <source>
        <dbReference type="SMART" id="SM00925"/>
    </source>
</evidence>
<dbReference type="InterPro" id="IPR036908">
    <property type="entry name" value="RlpA-like_sf"/>
</dbReference>
<evidence type="ECO:0000256" key="1">
    <source>
        <dbReference type="ARBA" id="ARBA00001420"/>
    </source>
</evidence>
<evidence type="ECO:0000313" key="8">
    <source>
        <dbReference type="EMBL" id="GAD58877.1"/>
    </source>
</evidence>
<dbReference type="CDD" id="cd14668">
    <property type="entry name" value="mlta_B"/>
    <property type="match status" value="1"/>
</dbReference>
<dbReference type="SMART" id="SM00925">
    <property type="entry name" value="MltA"/>
    <property type="match status" value="1"/>
</dbReference>
<feature type="domain" description="Lytic transglycosylase MltA" evidence="7">
    <location>
        <begin position="105"/>
        <end position="255"/>
    </location>
</feature>
<evidence type="ECO:0000256" key="2">
    <source>
        <dbReference type="ARBA" id="ARBA00012587"/>
    </source>
</evidence>
<dbReference type="RefSeq" id="WP_021696973.1">
    <property type="nucleotide sequence ID" value="NZ_BATC01000013.1"/>
</dbReference>
<comment type="catalytic activity">
    <reaction evidence="1">
        <text>Exolytic cleavage of the (1-&gt;4)-beta-glycosidic linkage between N-acetylmuramic acid (MurNAc) and N-acetylglucosamine (GlcNAc) residues in peptidoglycan, from either the reducing or the non-reducing ends of the peptidoglycan chains, with concomitant formation of a 1,6-anhydrobond in the MurNAc residue.</text>
        <dbReference type="EC" id="4.2.2.n1"/>
    </reaction>
</comment>
<evidence type="ECO:0000256" key="6">
    <source>
        <dbReference type="SAM" id="MobiDB-lite"/>
    </source>
</evidence>
<dbReference type="GO" id="GO:0019867">
    <property type="term" value="C:outer membrane"/>
    <property type="evidence" value="ECO:0007669"/>
    <property type="project" value="InterPro"/>
</dbReference>
<dbReference type="Pfam" id="PF03562">
    <property type="entry name" value="MltA"/>
    <property type="match status" value="1"/>
</dbReference>
<dbReference type="AlphaFoldDB" id="A0A8E0KLZ8"/>
<dbReference type="Gene3D" id="2.40.240.50">
    <property type="entry name" value="Barwin-like endoglucanases"/>
    <property type="match status" value="1"/>
</dbReference>
<dbReference type="EC" id="4.2.2.n1" evidence="2"/>
<proteinExistence type="predicted"/>
<dbReference type="InterPro" id="IPR010611">
    <property type="entry name" value="3D_dom"/>
</dbReference>
<dbReference type="PANTHER" id="PTHR30124:SF0">
    <property type="entry name" value="MEMBRANE-BOUND LYTIC MUREIN TRANSGLYCOSYLASE A"/>
    <property type="match status" value="1"/>
</dbReference>
<dbReference type="GO" id="GO:0009254">
    <property type="term" value="P:peptidoglycan turnover"/>
    <property type="evidence" value="ECO:0007669"/>
    <property type="project" value="InterPro"/>
</dbReference>
<evidence type="ECO:0000313" key="9">
    <source>
        <dbReference type="Proteomes" id="UP000016569"/>
    </source>
</evidence>
<evidence type="ECO:0000256" key="3">
    <source>
        <dbReference type="ARBA" id="ARBA00023239"/>
    </source>
</evidence>
<keyword evidence="4" id="KW-0961">Cell wall biogenesis/degradation</keyword>
<dbReference type="PANTHER" id="PTHR30124">
    <property type="entry name" value="MEMBRANE-BOUND LYTIC MUREIN TRANSGLYCOSYLASE A"/>
    <property type="match status" value="1"/>
</dbReference>
<organism evidence="8 9">
    <name type="scientific">Brevundimonas abyssalis TAR-001</name>
    <dbReference type="NCBI Taxonomy" id="1391729"/>
    <lineage>
        <taxon>Bacteria</taxon>
        <taxon>Pseudomonadati</taxon>
        <taxon>Pseudomonadota</taxon>
        <taxon>Alphaproteobacteria</taxon>
        <taxon>Caulobacterales</taxon>
        <taxon>Caulobacteraceae</taxon>
        <taxon>Brevundimonas</taxon>
    </lineage>
</organism>
<evidence type="ECO:0000256" key="4">
    <source>
        <dbReference type="ARBA" id="ARBA00023316"/>
    </source>
</evidence>
<dbReference type="PIRSF" id="PIRSF019422">
    <property type="entry name" value="MltA"/>
    <property type="match status" value="1"/>
</dbReference>
<gene>
    <name evidence="8" type="ORF">MBEBAB_1127</name>
</gene>
<protein>
    <recommendedName>
        <fullName evidence="2">peptidoglycan lytic exotransglycosylase</fullName>
        <ecNumber evidence="2">4.2.2.n1</ecNumber>
    </recommendedName>
    <alternativeName>
        <fullName evidence="5">Murein hydrolase A</fullName>
    </alternativeName>
</protein>
<dbReference type="GO" id="GO:0008933">
    <property type="term" value="F:peptidoglycan lytic transglycosylase activity"/>
    <property type="evidence" value="ECO:0007669"/>
    <property type="project" value="TreeGrafter"/>
</dbReference>
<dbReference type="CDD" id="cd14485">
    <property type="entry name" value="mltA_like_LT_A"/>
    <property type="match status" value="1"/>
</dbReference>